<evidence type="ECO:0000313" key="4">
    <source>
        <dbReference type="Proteomes" id="UP001218218"/>
    </source>
</evidence>
<dbReference type="Proteomes" id="UP001218218">
    <property type="component" value="Unassembled WGS sequence"/>
</dbReference>
<accession>A0AAD6ZLY1</accession>
<comment type="caution">
    <text evidence="3">The sequence shown here is derived from an EMBL/GenBank/DDBJ whole genome shotgun (WGS) entry which is preliminary data.</text>
</comment>
<evidence type="ECO:0000256" key="1">
    <source>
        <dbReference type="ARBA" id="ARBA00022737"/>
    </source>
</evidence>
<feature type="non-terminal residue" evidence="3">
    <location>
        <position position="147"/>
    </location>
</feature>
<gene>
    <name evidence="3" type="ORF">DFH08DRAFT_671324</name>
</gene>
<dbReference type="EMBL" id="JARIHO010000040">
    <property type="protein sequence ID" value="KAJ7327980.1"/>
    <property type="molecule type" value="Genomic_DNA"/>
</dbReference>
<evidence type="ECO:0000313" key="3">
    <source>
        <dbReference type="EMBL" id="KAJ7327980.1"/>
    </source>
</evidence>
<dbReference type="AlphaFoldDB" id="A0AAD6ZLY1"/>
<name>A0AAD6ZLY1_9AGAR</name>
<keyword evidence="4" id="KW-1185">Reference proteome</keyword>
<dbReference type="InterPro" id="IPR056884">
    <property type="entry name" value="NPHP3-like_N"/>
</dbReference>
<sequence length="147" mass="16008">IFWLNGAAGTGKATIVTTVSHGCSAQQPSVLGASFLCSQDEKDCSDLRLIFTTIVYQLALFHPGFGKQISLVRKANPDIGDRYSEQQLRKLIVEPLNSVRNSFPACVVVDGLDECKDTAPISIILAALSKHVTNLTPLRFFTTSRPE</sequence>
<keyword evidence="1" id="KW-0677">Repeat</keyword>
<dbReference type="Gene3D" id="3.40.50.300">
    <property type="entry name" value="P-loop containing nucleotide triphosphate hydrolases"/>
    <property type="match status" value="1"/>
</dbReference>
<proteinExistence type="predicted"/>
<protein>
    <recommendedName>
        <fullName evidence="2">Nephrocystin 3-like N-terminal domain-containing protein</fullName>
    </recommendedName>
</protein>
<organism evidence="3 4">
    <name type="scientific">Mycena albidolilacea</name>
    <dbReference type="NCBI Taxonomy" id="1033008"/>
    <lineage>
        <taxon>Eukaryota</taxon>
        <taxon>Fungi</taxon>
        <taxon>Dikarya</taxon>
        <taxon>Basidiomycota</taxon>
        <taxon>Agaricomycotina</taxon>
        <taxon>Agaricomycetes</taxon>
        <taxon>Agaricomycetidae</taxon>
        <taxon>Agaricales</taxon>
        <taxon>Marasmiineae</taxon>
        <taxon>Mycenaceae</taxon>
        <taxon>Mycena</taxon>
    </lineage>
</organism>
<reference evidence="3" key="1">
    <citation type="submission" date="2023-03" db="EMBL/GenBank/DDBJ databases">
        <title>Massive genome expansion in bonnet fungi (Mycena s.s.) driven by repeated elements and novel gene families across ecological guilds.</title>
        <authorList>
            <consortium name="Lawrence Berkeley National Laboratory"/>
            <person name="Harder C.B."/>
            <person name="Miyauchi S."/>
            <person name="Viragh M."/>
            <person name="Kuo A."/>
            <person name="Thoen E."/>
            <person name="Andreopoulos B."/>
            <person name="Lu D."/>
            <person name="Skrede I."/>
            <person name="Drula E."/>
            <person name="Henrissat B."/>
            <person name="Morin E."/>
            <person name="Kohler A."/>
            <person name="Barry K."/>
            <person name="LaButti K."/>
            <person name="Morin E."/>
            <person name="Salamov A."/>
            <person name="Lipzen A."/>
            <person name="Mereny Z."/>
            <person name="Hegedus B."/>
            <person name="Baldrian P."/>
            <person name="Stursova M."/>
            <person name="Weitz H."/>
            <person name="Taylor A."/>
            <person name="Grigoriev I.V."/>
            <person name="Nagy L.G."/>
            <person name="Martin F."/>
            <person name="Kauserud H."/>
        </authorList>
    </citation>
    <scope>NUCLEOTIDE SEQUENCE</scope>
    <source>
        <strain evidence="3">CBHHK002</strain>
    </source>
</reference>
<dbReference type="PANTHER" id="PTHR10039">
    <property type="entry name" value="AMELOGENIN"/>
    <property type="match status" value="1"/>
</dbReference>
<dbReference type="Pfam" id="PF24883">
    <property type="entry name" value="NPHP3_N"/>
    <property type="match status" value="1"/>
</dbReference>
<feature type="domain" description="Nephrocystin 3-like N-terminal" evidence="2">
    <location>
        <begin position="1"/>
        <end position="145"/>
    </location>
</feature>
<dbReference type="InterPro" id="IPR027417">
    <property type="entry name" value="P-loop_NTPase"/>
</dbReference>
<feature type="non-terminal residue" evidence="3">
    <location>
        <position position="1"/>
    </location>
</feature>
<evidence type="ECO:0000259" key="2">
    <source>
        <dbReference type="Pfam" id="PF24883"/>
    </source>
</evidence>